<evidence type="ECO:0000313" key="2">
    <source>
        <dbReference type="EMBL" id="SVB19109.1"/>
    </source>
</evidence>
<dbReference type="InterPro" id="IPR029044">
    <property type="entry name" value="Nucleotide-diphossugar_trans"/>
</dbReference>
<gene>
    <name evidence="2" type="ORF">METZ01_LOCUS171963</name>
</gene>
<protein>
    <recommendedName>
        <fullName evidence="1">Glycosyltransferase 2-like domain-containing protein</fullName>
    </recommendedName>
</protein>
<feature type="domain" description="Glycosyltransferase 2-like" evidence="1">
    <location>
        <begin position="12"/>
        <end position="158"/>
    </location>
</feature>
<name>A0A382BZS4_9ZZZZ</name>
<reference evidence="2" key="1">
    <citation type="submission" date="2018-05" db="EMBL/GenBank/DDBJ databases">
        <authorList>
            <person name="Lanie J.A."/>
            <person name="Ng W.-L."/>
            <person name="Kazmierczak K.M."/>
            <person name="Andrzejewski T.M."/>
            <person name="Davidsen T.M."/>
            <person name="Wayne K.J."/>
            <person name="Tettelin H."/>
            <person name="Glass J.I."/>
            <person name="Rusch D."/>
            <person name="Podicherti R."/>
            <person name="Tsui H.-C.T."/>
            <person name="Winkler M.E."/>
        </authorList>
    </citation>
    <scope>NUCLEOTIDE SEQUENCE</scope>
</reference>
<proteinExistence type="predicted"/>
<evidence type="ECO:0000259" key="1">
    <source>
        <dbReference type="Pfam" id="PF00535"/>
    </source>
</evidence>
<dbReference type="EMBL" id="UINC01032066">
    <property type="protein sequence ID" value="SVB19109.1"/>
    <property type="molecule type" value="Genomic_DNA"/>
</dbReference>
<sequence length="232" mass="28321">MKVCCIIYHSKIFTTYKEDWVLECIKSIYLQTYKKYDIIELCYDESDNSLIKMFKEKGIFKTNRLIFLNKKMKNNIEAENYIFNYAFNKLNYDVCININIDDIYNNKRFELQMKKIEEGYDIVSSNYKIFQNYEGEKYEREMKIVTNFEDEYEERLFYCKMIIDKKVTIPFSCFTFTKKAWNLVKKVIYPESLYLCQKILSKEVKIHTCDQILLYHRIHSKQYSNIYKNEVI</sequence>
<organism evidence="2">
    <name type="scientific">marine metagenome</name>
    <dbReference type="NCBI Taxonomy" id="408172"/>
    <lineage>
        <taxon>unclassified sequences</taxon>
        <taxon>metagenomes</taxon>
        <taxon>ecological metagenomes</taxon>
    </lineage>
</organism>
<dbReference type="Pfam" id="PF00535">
    <property type="entry name" value="Glycos_transf_2"/>
    <property type="match status" value="1"/>
</dbReference>
<dbReference type="SUPFAM" id="SSF53448">
    <property type="entry name" value="Nucleotide-diphospho-sugar transferases"/>
    <property type="match status" value="1"/>
</dbReference>
<dbReference type="Gene3D" id="3.90.550.10">
    <property type="entry name" value="Spore Coat Polysaccharide Biosynthesis Protein SpsA, Chain A"/>
    <property type="match status" value="1"/>
</dbReference>
<dbReference type="AlphaFoldDB" id="A0A382BZS4"/>
<accession>A0A382BZS4</accession>
<dbReference type="InterPro" id="IPR001173">
    <property type="entry name" value="Glyco_trans_2-like"/>
</dbReference>